<keyword evidence="3" id="KW-1185">Reference proteome</keyword>
<evidence type="ECO:0000313" key="2">
    <source>
        <dbReference type="EMBL" id="CAI2180186.1"/>
    </source>
</evidence>
<organism evidence="2 3">
    <name type="scientific">Funneliformis geosporum</name>
    <dbReference type="NCBI Taxonomy" id="1117311"/>
    <lineage>
        <taxon>Eukaryota</taxon>
        <taxon>Fungi</taxon>
        <taxon>Fungi incertae sedis</taxon>
        <taxon>Mucoromycota</taxon>
        <taxon>Glomeromycotina</taxon>
        <taxon>Glomeromycetes</taxon>
        <taxon>Glomerales</taxon>
        <taxon>Glomeraceae</taxon>
        <taxon>Funneliformis</taxon>
    </lineage>
</organism>
<sequence length="128" mass="13840">MKYINIALVIAIFVTFVYSHGGGPKLIIPEGPGSGPWPIGSEQIASWHSAGFTVDVFSAESSLLKGKMPFTIDDQYTSETRYAVNVALKSDPSIFGTGTPFPENGSADQYGSFIKYMIVLLPSICVRE</sequence>
<reference evidence="2" key="1">
    <citation type="submission" date="2022-08" db="EMBL/GenBank/DDBJ databases">
        <authorList>
            <person name="Kallberg Y."/>
            <person name="Tangrot J."/>
            <person name="Rosling A."/>
        </authorList>
    </citation>
    <scope>NUCLEOTIDE SEQUENCE</scope>
    <source>
        <strain evidence="2">Wild A</strain>
    </source>
</reference>
<gene>
    <name evidence="2" type="ORF">FWILDA_LOCUS9459</name>
</gene>
<dbReference type="OrthoDB" id="2441188at2759"/>
<dbReference type="EMBL" id="CAMKVN010002230">
    <property type="protein sequence ID" value="CAI2180186.1"/>
    <property type="molecule type" value="Genomic_DNA"/>
</dbReference>
<accession>A0A9W4SSU5</accession>
<feature type="non-terminal residue" evidence="2">
    <location>
        <position position="128"/>
    </location>
</feature>
<evidence type="ECO:0000256" key="1">
    <source>
        <dbReference type="SAM" id="SignalP"/>
    </source>
</evidence>
<feature type="signal peptide" evidence="1">
    <location>
        <begin position="1"/>
        <end position="19"/>
    </location>
</feature>
<protein>
    <submittedName>
        <fullName evidence="2">15028_t:CDS:1</fullName>
    </submittedName>
</protein>
<feature type="chain" id="PRO_5040757197" evidence="1">
    <location>
        <begin position="20"/>
        <end position="128"/>
    </location>
</feature>
<evidence type="ECO:0000313" key="3">
    <source>
        <dbReference type="Proteomes" id="UP001153678"/>
    </source>
</evidence>
<dbReference type="Proteomes" id="UP001153678">
    <property type="component" value="Unassembled WGS sequence"/>
</dbReference>
<name>A0A9W4SSU5_9GLOM</name>
<comment type="caution">
    <text evidence="2">The sequence shown here is derived from an EMBL/GenBank/DDBJ whole genome shotgun (WGS) entry which is preliminary data.</text>
</comment>
<dbReference type="AlphaFoldDB" id="A0A9W4SSU5"/>
<keyword evidence="1" id="KW-0732">Signal</keyword>
<proteinExistence type="predicted"/>